<reference evidence="1 2" key="1">
    <citation type="submission" date="2018-08" db="EMBL/GenBank/DDBJ databases">
        <title>A genome reference for cultivated species of the human gut microbiota.</title>
        <authorList>
            <person name="Zou Y."/>
            <person name="Xue W."/>
            <person name="Luo G."/>
        </authorList>
    </citation>
    <scope>NUCLEOTIDE SEQUENCE [LARGE SCALE GENOMIC DNA]</scope>
    <source>
        <strain evidence="1 2">AF19-1AC</strain>
    </source>
</reference>
<sequence length="86" mass="9841">MDEFKRVPFGGNPYADFEFFKVELKACDVKYTPEQIYAHFEFTNGCKVDVQGIFYPALIRKAVVQVHEMEHANIANSSHSGTHDDN</sequence>
<evidence type="ECO:0000313" key="1">
    <source>
        <dbReference type="EMBL" id="RGT30753.1"/>
    </source>
</evidence>
<dbReference type="RefSeq" id="WP_118468767.1">
    <property type="nucleotide sequence ID" value="NZ_CABIZW010000001.1"/>
</dbReference>
<dbReference type="Proteomes" id="UP000285159">
    <property type="component" value="Unassembled WGS sequence"/>
</dbReference>
<name>A0A412MZU4_9BACE</name>
<gene>
    <name evidence="1" type="ORF">DWX38_13545</name>
</gene>
<proteinExistence type="predicted"/>
<comment type="caution">
    <text evidence="1">The sequence shown here is derived from an EMBL/GenBank/DDBJ whole genome shotgun (WGS) entry which is preliminary data.</text>
</comment>
<dbReference type="AlphaFoldDB" id="A0A412MZU4"/>
<dbReference type="EMBL" id="QRWP01000012">
    <property type="protein sequence ID" value="RGT30753.1"/>
    <property type="molecule type" value="Genomic_DNA"/>
</dbReference>
<protein>
    <submittedName>
        <fullName evidence="1">Uncharacterized protein</fullName>
    </submittedName>
</protein>
<evidence type="ECO:0000313" key="2">
    <source>
        <dbReference type="Proteomes" id="UP000285159"/>
    </source>
</evidence>
<accession>A0A412MZU4</accession>
<organism evidence="1 2">
    <name type="scientific">Bacteroides clarus</name>
    <dbReference type="NCBI Taxonomy" id="626929"/>
    <lineage>
        <taxon>Bacteria</taxon>
        <taxon>Pseudomonadati</taxon>
        <taxon>Bacteroidota</taxon>
        <taxon>Bacteroidia</taxon>
        <taxon>Bacteroidales</taxon>
        <taxon>Bacteroidaceae</taxon>
        <taxon>Bacteroides</taxon>
    </lineage>
</organism>